<organism evidence="1 2">
    <name type="scientific">Enterobacter agglomerans</name>
    <name type="common">Erwinia herbicola</name>
    <name type="synonym">Pantoea agglomerans</name>
    <dbReference type="NCBI Taxonomy" id="549"/>
    <lineage>
        <taxon>Bacteria</taxon>
        <taxon>Pseudomonadati</taxon>
        <taxon>Pseudomonadota</taxon>
        <taxon>Gammaproteobacteria</taxon>
        <taxon>Enterobacterales</taxon>
        <taxon>Erwiniaceae</taxon>
        <taxon>Pantoea</taxon>
        <taxon>Pantoea agglomerans group</taxon>
    </lineage>
</organism>
<evidence type="ECO:0000313" key="1">
    <source>
        <dbReference type="EMBL" id="CAH6200654.1"/>
    </source>
</evidence>
<reference evidence="1" key="1">
    <citation type="submission" date="2022-05" db="EMBL/GenBank/DDBJ databases">
        <authorList>
            <person name="Pothier F. J."/>
        </authorList>
    </citation>
    <scope>NUCLEOTIDE SEQUENCE</scope>
    <source>
        <strain evidence="1">DAPP-PG734</strain>
    </source>
</reference>
<name>A0AAN2K402_ENTAG</name>
<evidence type="ECO:0008006" key="3">
    <source>
        <dbReference type="Google" id="ProtNLM"/>
    </source>
</evidence>
<protein>
    <recommendedName>
        <fullName evidence="3">GIY-YIG domain-containing protein</fullName>
    </recommendedName>
</protein>
<proteinExistence type="predicted"/>
<dbReference type="Pfam" id="PF22945">
    <property type="entry name" value="LEM-3_GIY-YIG"/>
    <property type="match status" value="1"/>
</dbReference>
<accession>A0AAN2K402</accession>
<gene>
    <name evidence="1" type="ORF">DAPPPG734_04510</name>
</gene>
<dbReference type="CDD" id="cd10440">
    <property type="entry name" value="GIY-YIG_COG3680"/>
    <property type="match status" value="1"/>
</dbReference>
<dbReference type="EMBL" id="OW970315">
    <property type="protein sequence ID" value="CAH6200654.1"/>
    <property type="molecule type" value="Genomic_DNA"/>
</dbReference>
<dbReference type="AlphaFoldDB" id="A0AAN2K402"/>
<dbReference type="Proteomes" id="UP001158961">
    <property type="component" value="Chromosome"/>
</dbReference>
<sequence length="246" mass="27973">MNDFIKYTKSLELAKYYVYAFYDIDDDSKKPFYIGKGKSGRCLDHIKRPDSSQKSERIKELLVKNKLGIDILRHGMDEPTAKLVEATCIDLLGVGELTNKVRGSSSMMGRITLNELQHLLLNEETEVLPEHAGLAFLLNSTYKSGMTSLELYEATRGIWANIPKDKQLRFAYATYGGLIMEVYEIDCWVKAGSQQYFTRVLNIADNSNRFEFVGRIASKEVRDLYVGKLIKKPRSHGSPFVRVGLI</sequence>
<dbReference type="RefSeq" id="WP_031593306.1">
    <property type="nucleotide sequence ID" value="NZ_JNVA01000049.1"/>
</dbReference>
<evidence type="ECO:0000313" key="2">
    <source>
        <dbReference type="Proteomes" id="UP001158961"/>
    </source>
</evidence>